<keyword evidence="2" id="KW-1185">Reference proteome</keyword>
<proteinExistence type="predicted"/>
<protein>
    <submittedName>
        <fullName evidence="1">Uncharacterized protein</fullName>
    </submittedName>
</protein>
<dbReference type="Proteomes" id="UP000799440">
    <property type="component" value="Unassembled WGS sequence"/>
</dbReference>
<dbReference type="EMBL" id="MU006563">
    <property type="protein sequence ID" value="KAF2751056.1"/>
    <property type="molecule type" value="Genomic_DNA"/>
</dbReference>
<dbReference type="AlphaFoldDB" id="A0A6A6VMN1"/>
<sequence length="270" mass="30791">MDGSYEEVAARGWSPWSYWAAQNSYVKKILDEEDRTIRDLCGKIVSVLPLELREEIYGYLAPGDVFDVDLWRTTGPETTSYGVQNELCYYFNIGRMGDTVAKEVAIWCSRNLIFRFRIIKGCIGSPAQWLAKADGHHIRRIELLFSLTLYRPWNNPAIPMISGVRKGSCIKIMVSQNGGRSKRDLIFPWINEQEKAISAMINGKHFVTLGVALDIGLWMDFVPILQLPITKESFHNNEARVRKPHDSWKSYAYPQLSMLLSSPNPGPKAF</sequence>
<evidence type="ECO:0000313" key="1">
    <source>
        <dbReference type="EMBL" id="KAF2751056.1"/>
    </source>
</evidence>
<organism evidence="1 2">
    <name type="scientific">Sporormia fimetaria CBS 119925</name>
    <dbReference type="NCBI Taxonomy" id="1340428"/>
    <lineage>
        <taxon>Eukaryota</taxon>
        <taxon>Fungi</taxon>
        <taxon>Dikarya</taxon>
        <taxon>Ascomycota</taxon>
        <taxon>Pezizomycotina</taxon>
        <taxon>Dothideomycetes</taxon>
        <taxon>Pleosporomycetidae</taxon>
        <taxon>Pleosporales</taxon>
        <taxon>Sporormiaceae</taxon>
        <taxon>Sporormia</taxon>
    </lineage>
</organism>
<accession>A0A6A6VMN1</accession>
<gene>
    <name evidence="1" type="ORF">M011DRAFT_507534</name>
</gene>
<name>A0A6A6VMN1_9PLEO</name>
<reference evidence="1" key="1">
    <citation type="journal article" date="2020" name="Stud. Mycol.">
        <title>101 Dothideomycetes genomes: a test case for predicting lifestyles and emergence of pathogens.</title>
        <authorList>
            <person name="Haridas S."/>
            <person name="Albert R."/>
            <person name="Binder M."/>
            <person name="Bloem J."/>
            <person name="Labutti K."/>
            <person name="Salamov A."/>
            <person name="Andreopoulos B."/>
            <person name="Baker S."/>
            <person name="Barry K."/>
            <person name="Bills G."/>
            <person name="Bluhm B."/>
            <person name="Cannon C."/>
            <person name="Castanera R."/>
            <person name="Culley D."/>
            <person name="Daum C."/>
            <person name="Ezra D."/>
            <person name="Gonzalez J."/>
            <person name="Henrissat B."/>
            <person name="Kuo A."/>
            <person name="Liang C."/>
            <person name="Lipzen A."/>
            <person name="Lutzoni F."/>
            <person name="Magnuson J."/>
            <person name="Mondo S."/>
            <person name="Nolan M."/>
            <person name="Ohm R."/>
            <person name="Pangilinan J."/>
            <person name="Park H.-J."/>
            <person name="Ramirez L."/>
            <person name="Alfaro M."/>
            <person name="Sun H."/>
            <person name="Tritt A."/>
            <person name="Yoshinaga Y."/>
            <person name="Zwiers L.-H."/>
            <person name="Turgeon B."/>
            <person name="Goodwin S."/>
            <person name="Spatafora J."/>
            <person name="Crous P."/>
            <person name="Grigoriev I."/>
        </authorList>
    </citation>
    <scope>NUCLEOTIDE SEQUENCE</scope>
    <source>
        <strain evidence="1">CBS 119925</strain>
    </source>
</reference>
<evidence type="ECO:0000313" key="2">
    <source>
        <dbReference type="Proteomes" id="UP000799440"/>
    </source>
</evidence>